<keyword evidence="1" id="KW-0547">Nucleotide-binding</keyword>
<proteinExistence type="predicted"/>
<organism evidence="5 6">
    <name type="scientific">Kitasatospora nipponensis</name>
    <dbReference type="NCBI Taxonomy" id="258049"/>
    <lineage>
        <taxon>Bacteria</taxon>
        <taxon>Bacillati</taxon>
        <taxon>Actinomycetota</taxon>
        <taxon>Actinomycetes</taxon>
        <taxon>Kitasatosporales</taxon>
        <taxon>Streptomycetaceae</taxon>
        <taxon>Kitasatospora</taxon>
    </lineage>
</organism>
<dbReference type="InterPro" id="IPR013126">
    <property type="entry name" value="Hsp_70_fam"/>
</dbReference>
<evidence type="ECO:0008006" key="7">
    <source>
        <dbReference type="Google" id="ProtNLM"/>
    </source>
</evidence>
<dbReference type="Gene3D" id="3.90.640.10">
    <property type="entry name" value="Actin, Chain A, domain 4"/>
    <property type="match status" value="1"/>
</dbReference>
<dbReference type="PANTHER" id="PTHR42749:SF1">
    <property type="entry name" value="CELL SHAPE-DETERMINING PROTEIN MREB"/>
    <property type="match status" value="1"/>
</dbReference>
<evidence type="ECO:0000313" key="5">
    <source>
        <dbReference type="EMBL" id="GAA1235878.1"/>
    </source>
</evidence>
<dbReference type="EMBL" id="BAAALF010000038">
    <property type="protein sequence ID" value="GAA1235878.1"/>
    <property type="molecule type" value="Genomic_DNA"/>
</dbReference>
<gene>
    <name evidence="5" type="ORF">GCM10009665_27650</name>
</gene>
<evidence type="ECO:0000256" key="1">
    <source>
        <dbReference type="ARBA" id="ARBA00022741"/>
    </source>
</evidence>
<dbReference type="Pfam" id="PF00012">
    <property type="entry name" value="HSP70"/>
    <property type="match status" value="1"/>
</dbReference>
<evidence type="ECO:0000256" key="2">
    <source>
        <dbReference type="ARBA" id="ARBA00022840"/>
    </source>
</evidence>
<keyword evidence="3" id="KW-0143">Chaperone</keyword>
<comment type="caution">
    <text evidence="5">The sequence shown here is derived from an EMBL/GenBank/DDBJ whole genome shotgun (WGS) entry which is preliminary data.</text>
</comment>
<dbReference type="InterPro" id="IPR043129">
    <property type="entry name" value="ATPase_NBD"/>
</dbReference>
<sequence length="403" mass="42709">MLTRVPDWSLAIDFGTCFSTAATRVEPDGTARAVEIENSRYLPSLVCLDDAGTLLTGRAAAQLAAQRPELAEQAPKRALVRQEAVLLGGREFATADLAAAVLRRAAEAAAAEHGGRPPRGTVLTHPADWSPVELARLTHAADLAGLSVPELVPEPVAAARYHAARTAPPPHGAIAVYDLGGGTLDTAVLDWDGTRFSATAVAGDPDFGGRDLDQALLDLLRERALDLDPRPWQRLWDATTPTARHQQSALRAALTLAKEALSSTATVYLTVPGYPEPFVVQGGEYREAIAPALSSSVALLERTVARAGRTPGDLHALVLAGAASRTPQVSDLIAARLGRLPEIAADPKASVVLGALTEPPSTPRDPAQEQGPQQRPDEGPARRWAVTRYPDEVDPHLDGRLIR</sequence>
<feature type="compositionally biased region" description="Basic and acidic residues" evidence="4">
    <location>
        <begin position="389"/>
        <end position="403"/>
    </location>
</feature>
<dbReference type="Proteomes" id="UP001500037">
    <property type="component" value="Unassembled WGS sequence"/>
</dbReference>
<evidence type="ECO:0000256" key="4">
    <source>
        <dbReference type="SAM" id="MobiDB-lite"/>
    </source>
</evidence>
<keyword evidence="6" id="KW-1185">Reference proteome</keyword>
<dbReference type="PANTHER" id="PTHR42749">
    <property type="entry name" value="CELL SHAPE-DETERMINING PROTEIN MREB"/>
    <property type="match status" value="1"/>
</dbReference>
<feature type="region of interest" description="Disordered" evidence="4">
    <location>
        <begin position="355"/>
        <end position="403"/>
    </location>
</feature>
<keyword evidence="2" id="KW-0067">ATP-binding</keyword>
<dbReference type="PRINTS" id="PR00301">
    <property type="entry name" value="HEATSHOCK70"/>
</dbReference>
<dbReference type="SUPFAM" id="SSF53067">
    <property type="entry name" value="Actin-like ATPase domain"/>
    <property type="match status" value="2"/>
</dbReference>
<evidence type="ECO:0000256" key="3">
    <source>
        <dbReference type="ARBA" id="ARBA00023186"/>
    </source>
</evidence>
<dbReference type="Gene3D" id="3.30.420.40">
    <property type="match status" value="2"/>
</dbReference>
<reference evidence="5 6" key="1">
    <citation type="journal article" date="2019" name="Int. J. Syst. Evol. Microbiol.">
        <title>The Global Catalogue of Microorganisms (GCM) 10K type strain sequencing project: providing services to taxonomists for standard genome sequencing and annotation.</title>
        <authorList>
            <consortium name="The Broad Institute Genomics Platform"/>
            <consortium name="The Broad Institute Genome Sequencing Center for Infectious Disease"/>
            <person name="Wu L."/>
            <person name="Ma J."/>
        </authorList>
    </citation>
    <scope>NUCLEOTIDE SEQUENCE [LARGE SCALE GENOMIC DNA]</scope>
    <source>
        <strain evidence="5 6">JCM 13004</strain>
    </source>
</reference>
<name>A0ABN1W7F3_9ACTN</name>
<evidence type="ECO:0000313" key="6">
    <source>
        <dbReference type="Proteomes" id="UP001500037"/>
    </source>
</evidence>
<protein>
    <recommendedName>
        <fullName evidence="7">Hsp70 protein</fullName>
    </recommendedName>
</protein>
<accession>A0ABN1W7F3</accession>